<name>A0A6M3T8F9_9CAUD</name>
<accession>A0A6M3T8F9</accession>
<proteinExistence type="predicted"/>
<reference evidence="1 2" key="1">
    <citation type="journal article" date="2020" name="Microb. Biotechnol.">
        <title>Phage biocontrol to combat Pseudomonas syringae pathogens causing disease in cherry.</title>
        <authorList>
            <person name="Rabiey M."/>
            <person name="Roy S.R."/>
            <person name="Holtappels D."/>
            <person name="Franceschetti L."/>
            <person name="Quilty B.J."/>
            <person name="Creeth R."/>
            <person name="Sundin G.W."/>
            <person name="Wagemans J."/>
            <person name="Lavigne R."/>
            <person name="Jackson R.W."/>
        </authorList>
    </citation>
    <scope>NUCLEOTIDE SEQUENCE [LARGE SCALE GENOMIC DNA]</scope>
</reference>
<sequence length="59" mass="7074">MVTAMGLNREQKDWAAQHDWYRECFVNAYNLYTVMVYDSELDDVIPMTDFNELRSWAGY</sequence>
<organism evidence="1 2">
    <name type="scientific">Pseudomonas phage MR1</name>
    <dbReference type="NCBI Taxonomy" id="2711169"/>
    <lineage>
        <taxon>Viruses</taxon>
        <taxon>Duplodnaviria</taxon>
        <taxon>Heunggongvirae</taxon>
        <taxon>Uroviricota</taxon>
        <taxon>Caudoviricetes</taxon>
        <taxon>Autographivirales</taxon>
        <taxon>Autotranscriptaviridae</taxon>
        <taxon>Studiervirinae</taxon>
        <taxon>Hennigervirus</taxon>
        <taxon>Hennigervirus MR1</taxon>
    </lineage>
</organism>
<evidence type="ECO:0000313" key="2">
    <source>
        <dbReference type="Proteomes" id="UP000502407"/>
    </source>
</evidence>
<dbReference type="EMBL" id="MT104465">
    <property type="protein sequence ID" value="QJD54597.1"/>
    <property type="molecule type" value="Genomic_DNA"/>
</dbReference>
<protein>
    <submittedName>
        <fullName evidence="1">Uncharacterized protein</fullName>
    </submittedName>
</protein>
<keyword evidence="2" id="KW-1185">Reference proteome</keyword>
<dbReference type="Proteomes" id="UP000502407">
    <property type="component" value="Segment"/>
</dbReference>
<evidence type="ECO:0000313" key="1">
    <source>
        <dbReference type="EMBL" id="QJD54597.1"/>
    </source>
</evidence>
<gene>
    <name evidence="1" type="ORF">PssvBMR1_gp04</name>
</gene>